<feature type="chain" id="PRO_5030818770" evidence="1">
    <location>
        <begin position="28"/>
        <end position="206"/>
    </location>
</feature>
<dbReference type="GO" id="GO:0008233">
    <property type="term" value="F:peptidase activity"/>
    <property type="evidence" value="ECO:0007669"/>
    <property type="project" value="UniProtKB-KW"/>
</dbReference>
<proteinExistence type="predicted"/>
<protein>
    <submittedName>
        <fullName evidence="2">Putative secreted Zn-dependent protease</fullName>
    </submittedName>
</protein>
<accession>A0A7W6HAV8</accession>
<keyword evidence="1" id="KW-0732">Signal</keyword>
<evidence type="ECO:0000313" key="3">
    <source>
        <dbReference type="Proteomes" id="UP000588647"/>
    </source>
</evidence>
<dbReference type="Proteomes" id="UP000588647">
    <property type="component" value="Unassembled WGS sequence"/>
</dbReference>
<feature type="signal peptide" evidence="1">
    <location>
        <begin position="1"/>
        <end position="27"/>
    </location>
</feature>
<dbReference type="GO" id="GO:0006508">
    <property type="term" value="P:proteolysis"/>
    <property type="evidence" value="ECO:0007669"/>
    <property type="project" value="UniProtKB-KW"/>
</dbReference>
<comment type="caution">
    <text evidence="2">The sequence shown here is derived from an EMBL/GenBank/DDBJ whole genome shotgun (WGS) entry which is preliminary data.</text>
</comment>
<gene>
    <name evidence="2" type="ORF">GGR03_000872</name>
</gene>
<keyword evidence="2" id="KW-0378">Hydrolase</keyword>
<organism evidence="2 3">
    <name type="scientific">Aurantimonas endophytica</name>
    <dbReference type="NCBI Taxonomy" id="1522175"/>
    <lineage>
        <taxon>Bacteria</taxon>
        <taxon>Pseudomonadati</taxon>
        <taxon>Pseudomonadota</taxon>
        <taxon>Alphaproteobacteria</taxon>
        <taxon>Hyphomicrobiales</taxon>
        <taxon>Aurantimonadaceae</taxon>
        <taxon>Aurantimonas</taxon>
    </lineage>
</organism>
<dbReference type="PIRSF" id="PIRSF010521">
    <property type="entry name" value="DUF922_bac"/>
    <property type="match status" value="1"/>
</dbReference>
<dbReference type="RefSeq" id="WP_183206305.1">
    <property type="nucleotide sequence ID" value="NZ_JAAAMM010000001.1"/>
</dbReference>
<keyword evidence="2" id="KW-0645">Protease</keyword>
<keyword evidence="3" id="KW-1185">Reference proteome</keyword>
<dbReference type="AlphaFoldDB" id="A0A7W6HAV8"/>
<dbReference type="InterPro" id="IPR010321">
    <property type="entry name" value="DUF922"/>
</dbReference>
<dbReference type="Pfam" id="PF06037">
    <property type="entry name" value="DUF922"/>
    <property type="match status" value="1"/>
</dbReference>
<evidence type="ECO:0000313" key="2">
    <source>
        <dbReference type="EMBL" id="MBB4001825.1"/>
    </source>
</evidence>
<name>A0A7W6HAV8_9HYPH</name>
<sequence>MRTKMGMPLIGVLALGVALAHAGLVQAATVTQRTTYFAVKGSTLEELDRDLSRSGPYVAETGLRHPGATEVKFDGQVTYKRVSGGCQVDQTNLGLTLNMTLPRWTPPKRVAPETILVWRTLEEDIRRHENRHAEIAREWLKRMEMAIRNLRAQPNCAAMEAQVNNVTQRYLASHERAQIEFDTIEGREVNFRLRRALNRTMQEYGR</sequence>
<reference evidence="2 3" key="1">
    <citation type="submission" date="2020-08" db="EMBL/GenBank/DDBJ databases">
        <title>Genomic Encyclopedia of Type Strains, Phase IV (KMG-IV): sequencing the most valuable type-strain genomes for metagenomic binning, comparative biology and taxonomic classification.</title>
        <authorList>
            <person name="Goeker M."/>
        </authorList>
    </citation>
    <scope>NUCLEOTIDE SEQUENCE [LARGE SCALE GENOMIC DNA]</scope>
    <source>
        <strain evidence="2 3">DSM 103570</strain>
    </source>
</reference>
<dbReference type="EMBL" id="JACIEM010000001">
    <property type="protein sequence ID" value="MBB4001825.1"/>
    <property type="molecule type" value="Genomic_DNA"/>
</dbReference>
<evidence type="ECO:0000256" key="1">
    <source>
        <dbReference type="SAM" id="SignalP"/>
    </source>
</evidence>